<sequence length="90" mass="9699">MPWCDTTTNSRVHRLELPLAEGVLTKTHARNRMVDGKVIGTPPLDTPRVRQGQIIAAATGRRQRDFAPPSPPESRAGHGSADPLAHEGDG</sequence>
<evidence type="ECO:0000313" key="2">
    <source>
        <dbReference type="EMBL" id="RGP36423.1"/>
    </source>
</evidence>
<organism evidence="2 3">
    <name type="scientific">Pseudotabrizicola alkalilacus</name>
    <dbReference type="NCBI Taxonomy" id="2305252"/>
    <lineage>
        <taxon>Bacteria</taxon>
        <taxon>Pseudomonadati</taxon>
        <taxon>Pseudomonadota</taxon>
        <taxon>Alphaproteobacteria</taxon>
        <taxon>Rhodobacterales</taxon>
        <taxon>Paracoccaceae</taxon>
        <taxon>Pseudotabrizicola</taxon>
    </lineage>
</organism>
<dbReference type="Proteomes" id="UP000284547">
    <property type="component" value="Unassembled WGS sequence"/>
</dbReference>
<protein>
    <submittedName>
        <fullName evidence="2">Uncharacterized protein</fullName>
    </submittedName>
</protein>
<accession>A0A411Z026</accession>
<feature type="region of interest" description="Disordered" evidence="1">
    <location>
        <begin position="57"/>
        <end position="90"/>
    </location>
</feature>
<reference evidence="2 3" key="1">
    <citation type="submission" date="2018-08" db="EMBL/GenBank/DDBJ databases">
        <title>Flavobacterium tibetense sp. nov., isolated from a wetland YonghuCo on Tibetan Plateau.</title>
        <authorList>
            <person name="Phurbu D."/>
            <person name="Lu H."/>
            <person name="Xing P."/>
        </authorList>
    </citation>
    <scope>NUCLEOTIDE SEQUENCE [LARGE SCALE GENOMIC DNA]</scope>
    <source>
        <strain evidence="2 3">DJC</strain>
    </source>
</reference>
<name>A0A411Z026_9RHOB</name>
<evidence type="ECO:0000256" key="1">
    <source>
        <dbReference type="SAM" id="MobiDB-lite"/>
    </source>
</evidence>
<proteinExistence type="predicted"/>
<dbReference type="AlphaFoldDB" id="A0A411Z026"/>
<dbReference type="EMBL" id="QWEY01000008">
    <property type="protein sequence ID" value="RGP36423.1"/>
    <property type="molecule type" value="Genomic_DNA"/>
</dbReference>
<comment type="caution">
    <text evidence="2">The sequence shown here is derived from an EMBL/GenBank/DDBJ whole genome shotgun (WGS) entry which is preliminary data.</text>
</comment>
<keyword evidence="3" id="KW-1185">Reference proteome</keyword>
<evidence type="ECO:0000313" key="3">
    <source>
        <dbReference type="Proteomes" id="UP000284547"/>
    </source>
</evidence>
<gene>
    <name evidence="2" type="ORF">D1012_14595</name>
</gene>